<evidence type="ECO:0000256" key="1">
    <source>
        <dbReference type="PROSITE-ProRule" id="PRU00339"/>
    </source>
</evidence>
<dbReference type="SMART" id="SM00028">
    <property type="entry name" value="TPR"/>
    <property type="match status" value="5"/>
</dbReference>
<dbReference type="InterPro" id="IPR019734">
    <property type="entry name" value="TPR_rpt"/>
</dbReference>
<evidence type="ECO:0000313" key="3">
    <source>
        <dbReference type="EMBL" id="MBK0369227.1"/>
    </source>
</evidence>
<dbReference type="Proteomes" id="UP000609172">
    <property type="component" value="Unassembled WGS sequence"/>
</dbReference>
<proteinExistence type="predicted"/>
<keyword evidence="4" id="KW-1185">Reference proteome</keyword>
<dbReference type="InterPro" id="IPR011990">
    <property type="entry name" value="TPR-like_helical_dom_sf"/>
</dbReference>
<feature type="chain" id="PRO_5037345061" evidence="2">
    <location>
        <begin position="21"/>
        <end position="555"/>
    </location>
</feature>
<feature type="repeat" description="TPR" evidence="1">
    <location>
        <begin position="192"/>
        <end position="225"/>
    </location>
</feature>
<dbReference type="PANTHER" id="PTHR12558">
    <property type="entry name" value="CELL DIVISION CYCLE 16,23,27"/>
    <property type="match status" value="1"/>
</dbReference>
<dbReference type="Gene3D" id="1.25.40.10">
    <property type="entry name" value="Tetratricopeptide repeat domain"/>
    <property type="match status" value="3"/>
</dbReference>
<dbReference type="PANTHER" id="PTHR12558:SF13">
    <property type="entry name" value="CELL DIVISION CYCLE PROTEIN 27 HOMOLOG"/>
    <property type="match status" value="1"/>
</dbReference>
<gene>
    <name evidence="3" type="ORF">I5M07_05190</name>
</gene>
<evidence type="ECO:0000256" key="2">
    <source>
        <dbReference type="SAM" id="SignalP"/>
    </source>
</evidence>
<dbReference type="PROSITE" id="PS50005">
    <property type="entry name" value="TPR"/>
    <property type="match status" value="2"/>
</dbReference>
<dbReference type="EMBL" id="JAEHFV010000002">
    <property type="protein sequence ID" value="MBK0369227.1"/>
    <property type="molecule type" value="Genomic_DNA"/>
</dbReference>
<name>A0A934UIV1_9FLAO</name>
<organism evidence="3 4">
    <name type="scientific">Flavobacterium agrisoli</name>
    <dbReference type="NCBI Taxonomy" id="2793066"/>
    <lineage>
        <taxon>Bacteria</taxon>
        <taxon>Pseudomonadati</taxon>
        <taxon>Bacteroidota</taxon>
        <taxon>Flavobacteriia</taxon>
        <taxon>Flavobacteriales</taxon>
        <taxon>Flavobacteriaceae</taxon>
        <taxon>Flavobacterium</taxon>
    </lineage>
</organism>
<comment type="caution">
    <text evidence="3">The sequence shown here is derived from an EMBL/GenBank/DDBJ whole genome shotgun (WGS) entry which is preliminary data.</text>
</comment>
<dbReference type="RefSeq" id="WP_200105162.1">
    <property type="nucleotide sequence ID" value="NZ_JAEHFV010000002.1"/>
</dbReference>
<sequence>MNKFKIFTLGLMVATAAVQAQDLTEAKKAIDAEQFEKAKSLLKNIIKDNPKEGKASFLLGNVYLAQTVVDSAKLAYNSGLKAEDDANFNYIGLGQIDLNNKKVTEARSNFELAAKDMRRKDVEEFIYIGRAYLNAENPDCKSAITIINRALAIEPQNAEALLALGDAHYCDKNQNEAYKAYSSAYDADKTLLRAKMQMGVLLKGANSWEEAIKSYNEVIAVNPNYGPVYRELAETYYRWARNKPAKAGENMQKALTNYDKYMSLTDYSIHSRMRRADFLILIGDYKALETEANKMIELDKVNPRIYRYLGYAAYENGNVDVAIKSMNDFINNPDTKKIASDYMFLGLAKIKKGMAADQKSVDATAFNEGLGDIKKGIALDATMTDPISKEAKDLFGKRIFKEAALLFEFGANVKDSSNYLEDNLYFGLSAYYANVNADPKDMDLLKRGDAAFDRVLVAKPDYYEAFLYKARINSAMDNDAVMVTSYEKYLAAVNAKGAEEVSNPATKAKIIEAYNNMGASFANTDKAKAMEYFNKSLVLDPTNQYATESLKSLQQ</sequence>
<keyword evidence="2" id="KW-0732">Signal</keyword>
<accession>A0A934UIV1</accession>
<feature type="signal peptide" evidence="2">
    <location>
        <begin position="1"/>
        <end position="20"/>
    </location>
</feature>
<protein>
    <submittedName>
        <fullName evidence="3">Tetratricopeptide repeat protein</fullName>
    </submittedName>
</protein>
<dbReference type="Pfam" id="PF13432">
    <property type="entry name" value="TPR_16"/>
    <property type="match status" value="2"/>
</dbReference>
<dbReference type="AlphaFoldDB" id="A0A934UIV1"/>
<feature type="repeat" description="TPR" evidence="1">
    <location>
        <begin position="511"/>
        <end position="543"/>
    </location>
</feature>
<keyword evidence="1" id="KW-0802">TPR repeat</keyword>
<dbReference type="SUPFAM" id="SSF48452">
    <property type="entry name" value="TPR-like"/>
    <property type="match status" value="3"/>
</dbReference>
<evidence type="ECO:0000313" key="4">
    <source>
        <dbReference type="Proteomes" id="UP000609172"/>
    </source>
</evidence>
<reference evidence="3" key="1">
    <citation type="submission" date="2020-12" db="EMBL/GenBank/DDBJ databases">
        <title>Bacterial novel species Flavobacterium sp. SE-1-e isolated from soil.</title>
        <authorList>
            <person name="Jung H.-Y."/>
        </authorList>
    </citation>
    <scope>NUCLEOTIDE SEQUENCE</scope>
    <source>
        <strain evidence="3">SE-1-e</strain>
    </source>
</reference>